<reference evidence="2 3" key="1">
    <citation type="journal article" date="2018" name="Aquat. Microb. Ecol.">
        <title>Gammaproteobacterial methanotrophs dominate.</title>
        <authorList>
            <person name="Rissanen A.J."/>
            <person name="Saarenheimo J."/>
            <person name="Tiirola M."/>
            <person name="Peura S."/>
            <person name="Aalto S.L."/>
            <person name="Karvinen A."/>
            <person name="Nykanen H."/>
        </authorList>
    </citation>
    <scope>NUCLEOTIDE SEQUENCE [LARGE SCALE GENOMIC DNA]</scope>
    <source>
        <strain evidence="2">AMbin10</strain>
    </source>
</reference>
<accession>A0A2W4SJL1</accession>
<gene>
    <name evidence="2" type="ORF">DM484_18150</name>
</gene>
<feature type="signal peptide" evidence="1">
    <location>
        <begin position="1"/>
        <end position="26"/>
    </location>
</feature>
<dbReference type="AlphaFoldDB" id="A0A2W4SJL1"/>
<organism evidence="2 3">
    <name type="scientific">Candidatus Methylumidiphilus alinenensis</name>
    <dbReference type="NCBI Taxonomy" id="2202197"/>
    <lineage>
        <taxon>Bacteria</taxon>
        <taxon>Pseudomonadati</taxon>
        <taxon>Pseudomonadota</taxon>
        <taxon>Gammaproteobacteria</taxon>
        <taxon>Methylococcales</taxon>
        <taxon>Candidatus Methylumidiphilus</taxon>
    </lineage>
</organism>
<evidence type="ECO:0000313" key="3">
    <source>
        <dbReference type="Proteomes" id="UP000249396"/>
    </source>
</evidence>
<keyword evidence="1" id="KW-0732">Signal</keyword>
<protein>
    <submittedName>
        <fullName evidence="2">Uncharacterized protein</fullName>
    </submittedName>
</protein>
<feature type="chain" id="PRO_5015945918" evidence="1">
    <location>
        <begin position="27"/>
        <end position="160"/>
    </location>
</feature>
<comment type="caution">
    <text evidence="2">The sequence shown here is derived from an EMBL/GenBank/DDBJ whole genome shotgun (WGS) entry which is preliminary data.</text>
</comment>
<evidence type="ECO:0000256" key="1">
    <source>
        <dbReference type="SAM" id="SignalP"/>
    </source>
</evidence>
<sequence>MNLNSNVVKGFLAFLLVLPLSPLAQASCSSADAQRLEKVAQAVVGAFPTVNYSAARRGRFKVSGDQATGALEVKFSNLRRTLFKQTLNLQELAPDVAPGCQLVGRPAQGRPANGLFLRMSCQAPQATPGCAIVIQPGLNRSGQSGWSFRVTGNRMIMPAR</sequence>
<dbReference type="Proteomes" id="UP000249396">
    <property type="component" value="Unassembled WGS sequence"/>
</dbReference>
<dbReference type="EMBL" id="QJPH01000380">
    <property type="protein sequence ID" value="PZN75650.1"/>
    <property type="molecule type" value="Genomic_DNA"/>
</dbReference>
<evidence type="ECO:0000313" key="2">
    <source>
        <dbReference type="EMBL" id="PZN75650.1"/>
    </source>
</evidence>
<proteinExistence type="predicted"/>
<name>A0A2W4SJL1_9GAMM</name>